<comment type="caution">
    <text evidence="1">The sequence shown here is derived from an EMBL/GenBank/DDBJ whole genome shotgun (WGS) entry which is preliminary data.</text>
</comment>
<sequence>MDLIRFYYGHSPPLAAAVAREPLLGGWPAWCCSRSPTPGRW</sequence>
<accession>A0A9X3EVK8</accession>
<evidence type="ECO:0000313" key="2">
    <source>
        <dbReference type="Proteomes" id="UP001150924"/>
    </source>
</evidence>
<dbReference type="EMBL" id="JAPNKE010000002">
    <property type="protein sequence ID" value="MCY1010254.1"/>
    <property type="molecule type" value="Genomic_DNA"/>
</dbReference>
<gene>
    <name evidence="1" type="ORF">OV079_32740</name>
</gene>
<evidence type="ECO:0000313" key="1">
    <source>
        <dbReference type="EMBL" id="MCY1010254.1"/>
    </source>
</evidence>
<dbReference type="AlphaFoldDB" id="A0A9X3EVK8"/>
<reference evidence="1" key="1">
    <citation type="submission" date="2022-11" db="EMBL/GenBank/DDBJ databases">
        <title>Minimal conservation of predation-associated metabolite biosynthetic gene clusters underscores biosynthetic potential of Myxococcota including descriptions for ten novel species: Archangium lansinium sp. nov., Myxococcus landrumus sp. nov., Nannocystis bai.</title>
        <authorList>
            <person name="Ahearne A."/>
            <person name="Stevens C."/>
            <person name="Phillips K."/>
        </authorList>
    </citation>
    <scope>NUCLEOTIDE SEQUENCE</scope>
    <source>
        <strain evidence="1">Na p29</strain>
    </source>
</reference>
<dbReference type="RefSeq" id="WP_267773127.1">
    <property type="nucleotide sequence ID" value="NZ_JAPNKE010000002.1"/>
</dbReference>
<name>A0A9X3EVK8_9BACT</name>
<keyword evidence="2" id="KW-1185">Reference proteome</keyword>
<organism evidence="1 2">
    <name type="scientific">Nannocystis pusilla</name>
    <dbReference type="NCBI Taxonomy" id="889268"/>
    <lineage>
        <taxon>Bacteria</taxon>
        <taxon>Pseudomonadati</taxon>
        <taxon>Myxococcota</taxon>
        <taxon>Polyangia</taxon>
        <taxon>Nannocystales</taxon>
        <taxon>Nannocystaceae</taxon>
        <taxon>Nannocystis</taxon>
    </lineage>
</organism>
<dbReference type="Proteomes" id="UP001150924">
    <property type="component" value="Unassembled WGS sequence"/>
</dbReference>
<protein>
    <submittedName>
        <fullName evidence="1">Uncharacterized protein</fullName>
    </submittedName>
</protein>
<proteinExistence type="predicted"/>